<evidence type="ECO:0000256" key="3">
    <source>
        <dbReference type="ARBA" id="ARBA00022833"/>
    </source>
</evidence>
<dbReference type="PANTHER" id="PTHR28082">
    <property type="entry name" value="ZINC FINGER PROTEIN"/>
    <property type="match status" value="1"/>
</dbReference>
<dbReference type="KEGG" id="hmn:HM131_17380"/>
<sequence length="113" mass="13174">MGDKRPNVKGIDVDTNTRCAHYHTEKDIIAIKFHCCKEYYACYYCHKEAAGHHAIRWPKEEWDGPAILCGNCSHELSISTYLDVNNCPNCDHEFNEGCSNHYHLYFEYDRKGL</sequence>
<keyword evidence="3" id="KW-0862">Zinc</keyword>
<dbReference type="SUPFAM" id="SSF161219">
    <property type="entry name" value="CHY zinc finger-like"/>
    <property type="match status" value="1"/>
</dbReference>
<name>A0A1W5ZZ05_9BACI</name>
<dbReference type="InterPro" id="IPR008913">
    <property type="entry name" value="Znf_CHY"/>
</dbReference>
<dbReference type="EMBL" id="CP020772">
    <property type="protein sequence ID" value="ARI78500.1"/>
    <property type="molecule type" value="Genomic_DNA"/>
</dbReference>
<organism evidence="5 6">
    <name type="scientific">Halobacillus mangrovi</name>
    <dbReference type="NCBI Taxonomy" id="402384"/>
    <lineage>
        <taxon>Bacteria</taxon>
        <taxon>Bacillati</taxon>
        <taxon>Bacillota</taxon>
        <taxon>Bacilli</taxon>
        <taxon>Bacillales</taxon>
        <taxon>Bacillaceae</taxon>
        <taxon>Halobacillus</taxon>
    </lineage>
</organism>
<dbReference type="PIRSF" id="PIRSF017292">
    <property type="entry name" value="UCP017292_Znf_CHY"/>
    <property type="match status" value="1"/>
</dbReference>
<dbReference type="GO" id="GO:0045041">
    <property type="term" value="P:protein import into mitochondrial intermembrane space"/>
    <property type="evidence" value="ECO:0007669"/>
    <property type="project" value="TreeGrafter"/>
</dbReference>
<dbReference type="RefSeq" id="WP_085030959.1">
    <property type="nucleotide sequence ID" value="NZ_CP020772.1"/>
</dbReference>
<dbReference type="InterPro" id="IPR016694">
    <property type="entry name" value="UCP017292"/>
</dbReference>
<dbReference type="OrthoDB" id="882119at2"/>
<dbReference type="Proteomes" id="UP000192527">
    <property type="component" value="Chromosome"/>
</dbReference>
<reference evidence="5 6" key="1">
    <citation type="submission" date="2017-04" db="EMBL/GenBank/DDBJ databases">
        <title>The whole genome sequencing and assembly of Halobacillus mangrovi strain.</title>
        <authorList>
            <person name="Lee S.-J."/>
            <person name="Park M.-K."/>
            <person name="Kim J.-Y."/>
            <person name="Lee Y.-J."/>
            <person name="Yi H."/>
            <person name="Bahn Y.-S."/>
            <person name="Kim J.F."/>
            <person name="Lee D.-W."/>
        </authorList>
    </citation>
    <scope>NUCLEOTIDE SEQUENCE [LARGE SCALE GENOMIC DNA]</scope>
    <source>
        <strain evidence="5 6">KTB 131</strain>
    </source>
</reference>
<accession>A0A1W5ZZ05</accession>
<keyword evidence="2" id="KW-0863">Zinc-finger</keyword>
<keyword evidence="1" id="KW-0479">Metal-binding</keyword>
<dbReference type="InterPro" id="IPR052604">
    <property type="entry name" value="Mito_Tim_assembly_helper"/>
</dbReference>
<evidence type="ECO:0000256" key="1">
    <source>
        <dbReference type="ARBA" id="ARBA00022723"/>
    </source>
</evidence>
<dbReference type="PROSITE" id="PS51266">
    <property type="entry name" value="ZF_CHY"/>
    <property type="match status" value="1"/>
</dbReference>
<keyword evidence="6" id="KW-1185">Reference proteome</keyword>
<proteinExistence type="predicted"/>
<evidence type="ECO:0000256" key="2">
    <source>
        <dbReference type="ARBA" id="ARBA00022771"/>
    </source>
</evidence>
<dbReference type="InterPro" id="IPR037274">
    <property type="entry name" value="Znf_CHY_sf"/>
</dbReference>
<evidence type="ECO:0000313" key="6">
    <source>
        <dbReference type="Proteomes" id="UP000192527"/>
    </source>
</evidence>
<dbReference type="Pfam" id="PF05495">
    <property type="entry name" value="zf-CHY"/>
    <property type="match status" value="1"/>
</dbReference>
<evidence type="ECO:0000313" key="5">
    <source>
        <dbReference type="EMBL" id="ARI78500.1"/>
    </source>
</evidence>
<feature type="domain" description="CHY-type" evidence="4">
    <location>
        <begin position="12"/>
        <end position="92"/>
    </location>
</feature>
<evidence type="ECO:0000259" key="4">
    <source>
        <dbReference type="PROSITE" id="PS51266"/>
    </source>
</evidence>
<dbReference type="STRING" id="402384.HM131_17380"/>
<protein>
    <recommendedName>
        <fullName evidence="4">CHY-type domain-containing protein</fullName>
    </recommendedName>
</protein>
<dbReference type="PANTHER" id="PTHR28082:SF1">
    <property type="entry name" value="HELPER OF TIM PROTEIN 13"/>
    <property type="match status" value="1"/>
</dbReference>
<dbReference type="AlphaFoldDB" id="A0A1W5ZZ05"/>
<gene>
    <name evidence="5" type="ORF">HM131_17380</name>
</gene>
<dbReference type="GO" id="GO:0008270">
    <property type="term" value="F:zinc ion binding"/>
    <property type="evidence" value="ECO:0007669"/>
    <property type="project" value="UniProtKB-KW"/>
</dbReference>